<dbReference type="Proteomes" id="UP000399805">
    <property type="component" value="Unassembled WGS sequence"/>
</dbReference>
<reference evidence="3 4" key="1">
    <citation type="submission" date="2019-09" db="EMBL/GenBank/DDBJ databases">
        <authorList>
            <person name="Leyn A S."/>
        </authorList>
    </citation>
    <scope>NUCLEOTIDE SEQUENCE [LARGE SCALE GENOMIC DNA]</scope>
    <source>
        <strain evidence="3">AA231_1</strain>
    </source>
</reference>
<feature type="region of interest" description="Disordered" evidence="1">
    <location>
        <begin position="1"/>
        <end position="24"/>
    </location>
</feature>
<feature type="region of interest" description="Disordered" evidence="1">
    <location>
        <begin position="465"/>
        <end position="495"/>
    </location>
</feature>
<feature type="compositionally biased region" description="Pro residues" evidence="1">
    <location>
        <begin position="94"/>
        <end position="108"/>
    </location>
</feature>
<feature type="region of interest" description="Disordered" evidence="1">
    <location>
        <begin position="507"/>
        <end position="628"/>
    </location>
</feature>
<dbReference type="EMBL" id="CABVGP010000003">
    <property type="protein sequence ID" value="VVJ22686.1"/>
    <property type="molecule type" value="Genomic_DNA"/>
</dbReference>
<evidence type="ECO:0000313" key="3">
    <source>
        <dbReference type="EMBL" id="VVJ22686.1"/>
    </source>
</evidence>
<keyword evidence="2" id="KW-1133">Transmembrane helix</keyword>
<feature type="transmembrane region" description="Helical" evidence="2">
    <location>
        <begin position="340"/>
        <end position="359"/>
    </location>
</feature>
<keyword evidence="2" id="KW-0472">Membrane</keyword>
<feature type="region of interest" description="Disordered" evidence="1">
    <location>
        <begin position="642"/>
        <end position="763"/>
    </location>
</feature>
<feature type="compositionally biased region" description="Pro residues" evidence="1">
    <location>
        <begin position="68"/>
        <end position="79"/>
    </location>
</feature>
<feature type="compositionally biased region" description="Low complexity" evidence="1">
    <location>
        <begin position="56"/>
        <end position="67"/>
    </location>
</feature>
<dbReference type="InterPro" id="IPR045782">
    <property type="entry name" value="TrbL_3"/>
</dbReference>
<sequence>MATPARPNRRIVQPADDTHRRRTARPRRRRILILLAALLAMALGALATANAAPAPAPAAASGQLAPQQVPPLPLPPNPGCAPGSLEPACHLPTASPPGTVPATPLPPVTTLPDPGPSCFPGSVLPGCAPSLEGPCAGPDCIPQPSTLAPSTPLQQPIPNGTGDAATCGLTDFAGCMVVAASAMFAAIVAAGLNPLLDLLGKTLLSTPEPYQLPGLGAAWTGSWHILLTAYVILVLLAGLIIMAYQTLQTRYTVKELAPRLVAGFLAGTLSLFLATKGIQIANALSAAMLGEGVDPAAMTSSLITMVQGSLHGGGLFLGVLGLVLVALLLVLLVVFTVRVIVTILLIAAAPIALMCHALPHTEGIAILWWKGYGGVLAIQVGQSLTLVVTVRIFFATGGFTVLGPTPSALVNLLLCIALIYVLIKIPFWFLAPLRSGRPSLLGRVVRGVLAYKTMGLLSGATAALGGGGGRGRGTGPRGRGGQGGPPPMDPPSTRAGQFMLPMQVRRTRPGAPRSPRLGDLAPAEPLGDRRPGPGQLPLFTASGSGERRRVAPNPRALPPESLPNALSADQLGLPITTRYDPDRVGRRSLADDLADRPPAAPVRQTGLLTPDGRINRNARPPASLPNALIAPETGMLPIYLRPTATRPPRHTLADTPAPPPARQAGPGLITPSGRINRTARAPRRRPRDAYTGNRPLASSQYPLPLGVRRQPKPPPPDRATTPPPAAKPPQRVGVQLPLPLDLPKRPRRTPSPSPSPSPSPKKK</sequence>
<evidence type="ECO:0000256" key="2">
    <source>
        <dbReference type="SAM" id="Phobius"/>
    </source>
</evidence>
<evidence type="ECO:0000313" key="4">
    <source>
        <dbReference type="Proteomes" id="UP000399805"/>
    </source>
</evidence>
<keyword evidence="2" id="KW-0812">Transmembrane</keyword>
<feature type="compositionally biased region" description="Pro residues" evidence="1">
    <location>
        <begin position="749"/>
        <end position="763"/>
    </location>
</feature>
<gene>
    <name evidence="3" type="ORF">AA23TX_07603</name>
</gene>
<organism evidence="3 4">
    <name type="scientific">Amycolatopsis camponoti</name>
    <dbReference type="NCBI Taxonomy" id="2606593"/>
    <lineage>
        <taxon>Bacteria</taxon>
        <taxon>Bacillati</taxon>
        <taxon>Actinomycetota</taxon>
        <taxon>Actinomycetes</taxon>
        <taxon>Pseudonocardiales</taxon>
        <taxon>Pseudonocardiaceae</taxon>
        <taxon>Amycolatopsis</taxon>
    </lineage>
</organism>
<feature type="compositionally biased region" description="Low complexity" evidence="1">
    <location>
        <begin position="728"/>
        <end position="741"/>
    </location>
</feature>
<feature type="transmembrane region" description="Helical" evidence="2">
    <location>
        <begin position="315"/>
        <end position="334"/>
    </location>
</feature>
<feature type="region of interest" description="Disordered" evidence="1">
    <location>
        <begin position="56"/>
        <end position="108"/>
    </location>
</feature>
<dbReference type="PROSITE" id="PS51318">
    <property type="entry name" value="TAT"/>
    <property type="match status" value="1"/>
</dbReference>
<accession>A0A6I8LYZ7</accession>
<evidence type="ECO:0000256" key="1">
    <source>
        <dbReference type="SAM" id="MobiDB-lite"/>
    </source>
</evidence>
<feature type="compositionally biased region" description="Gly residues" evidence="1">
    <location>
        <begin position="465"/>
        <end position="483"/>
    </location>
</feature>
<feature type="transmembrane region" description="Helical" evidence="2">
    <location>
        <begin position="217"/>
        <end position="244"/>
    </location>
</feature>
<feature type="transmembrane region" description="Helical" evidence="2">
    <location>
        <begin position="256"/>
        <end position="274"/>
    </location>
</feature>
<feature type="transmembrane region" description="Helical" evidence="2">
    <location>
        <begin position="408"/>
        <end position="431"/>
    </location>
</feature>
<feature type="compositionally biased region" description="Pro residues" evidence="1">
    <location>
        <begin position="712"/>
        <end position="727"/>
    </location>
</feature>
<dbReference type="InterPro" id="IPR006311">
    <property type="entry name" value="TAT_signal"/>
</dbReference>
<dbReference type="AlphaFoldDB" id="A0A6I8LYZ7"/>
<keyword evidence="4" id="KW-1185">Reference proteome</keyword>
<name>A0A6I8LYZ7_9PSEU</name>
<dbReference type="Pfam" id="PF19590">
    <property type="entry name" value="TrbL_3"/>
    <property type="match status" value="1"/>
</dbReference>
<proteinExistence type="predicted"/>
<feature type="compositionally biased region" description="Basic and acidic residues" evidence="1">
    <location>
        <begin position="579"/>
        <end position="595"/>
    </location>
</feature>
<feature type="transmembrane region" description="Helical" evidence="2">
    <location>
        <begin position="371"/>
        <end position="396"/>
    </location>
</feature>
<protein>
    <submittedName>
        <fullName evidence="3">Uncharacterized protein</fullName>
    </submittedName>
</protein>